<comment type="caution">
    <text evidence="4">The sequence shown here is derived from an EMBL/GenBank/DDBJ whole genome shotgun (WGS) entry which is preliminary data.</text>
</comment>
<feature type="coiled-coil region" evidence="1">
    <location>
        <begin position="338"/>
        <end position="387"/>
    </location>
</feature>
<dbReference type="Proteomes" id="UP000655225">
    <property type="component" value="Unassembled WGS sequence"/>
</dbReference>
<evidence type="ECO:0000313" key="4">
    <source>
        <dbReference type="EMBL" id="KAF8380409.1"/>
    </source>
</evidence>
<dbReference type="PANTHER" id="PTHR47458">
    <property type="entry name" value="SMAD/FHA DOMAIN-CONTAINING PROTEIN"/>
    <property type="match status" value="1"/>
</dbReference>
<proteinExistence type="predicted"/>
<name>A0A834YIJ1_TETSI</name>
<dbReference type="Gene3D" id="2.60.200.20">
    <property type="match status" value="1"/>
</dbReference>
<dbReference type="AlphaFoldDB" id="A0A834YIJ1"/>
<dbReference type="EMBL" id="JABCRI010000021">
    <property type="protein sequence ID" value="KAF8380409.1"/>
    <property type="molecule type" value="Genomic_DNA"/>
</dbReference>
<feature type="compositionally biased region" description="Acidic residues" evidence="2">
    <location>
        <begin position="895"/>
        <end position="915"/>
    </location>
</feature>
<evidence type="ECO:0000259" key="3">
    <source>
        <dbReference type="PROSITE" id="PS50006"/>
    </source>
</evidence>
<feature type="region of interest" description="Disordered" evidence="2">
    <location>
        <begin position="844"/>
        <end position="915"/>
    </location>
</feature>
<gene>
    <name evidence="4" type="ORF">HHK36_027895</name>
</gene>
<feature type="compositionally biased region" description="Basic and acidic residues" evidence="2">
    <location>
        <begin position="773"/>
        <end position="786"/>
    </location>
</feature>
<feature type="coiled-coil region" evidence="1">
    <location>
        <begin position="242"/>
        <end position="309"/>
    </location>
</feature>
<dbReference type="PANTHER" id="PTHR47458:SF1">
    <property type="entry name" value="SMAD_FHA DOMAIN-CONTAINING PROTEIN"/>
    <property type="match status" value="1"/>
</dbReference>
<dbReference type="InterPro" id="IPR008984">
    <property type="entry name" value="SMAD_FHA_dom_sf"/>
</dbReference>
<feature type="coiled-coil region" evidence="1">
    <location>
        <begin position="424"/>
        <end position="556"/>
    </location>
</feature>
<dbReference type="SUPFAM" id="SSF49879">
    <property type="entry name" value="SMAD/FHA domain"/>
    <property type="match status" value="1"/>
</dbReference>
<feature type="compositionally biased region" description="Low complexity" evidence="2">
    <location>
        <begin position="18"/>
        <end position="29"/>
    </location>
</feature>
<dbReference type="OrthoDB" id="687730at2759"/>
<dbReference type="PROSITE" id="PS50006">
    <property type="entry name" value="FHA_DOMAIN"/>
    <property type="match status" value="1"/>
</dbReference>
<dbReference type="Pfam" id="PF00498">
    <property type="entry name" value="FHA"/>
    <property type="match status" value="1"/>
</dbReference>
<feature type="region of interest" description="Disordered" evidence="2">
    <location>
        <begin position="578"/>
        <end position="601"/>
    </location>
</feature>
<keyword evidence="1" id="KW-0175">Coiled coil</keyword>
<feature type="region of interest" description="Disordered" evidence="2">
    <location>
        <begin position="1"/>
        <end position="37"/>
    </location>
</feature>
<dbReference type="OMA" id="YENTIMG"/>
<accession>A0A834YIJ1</accession>
<protein>
    <recommendedName>
        <fullName evidence="3">FHA domain-containing protein</fullName>
    </recommendedName>
</protein>
<organism evidence="4 5">
    <name type="scientific">Tetracentron sinense</name>
    <name type="common">Spur-leaf</name>
    <dbReference type="NCBI Taxonomy" id="13715"/>
    <lineage>
        <taxon>Eukaryota</taxon>
        <taxon>Viridiplantae</taxon>
        <taxon>Streptophyta</taxon>
        <taxon>Embryophyta</taxon>
        <taxon>Tracheophyta</taxon>
        <taxon>Spermatophyta</taxon>
        <taxon>Magnoliopsida</taxon>
        <taxon>Trochodendrales</taxon>
        <taxon>Trochodendraceae</taxon>
        <taxon>Tetracentron</taxon>
    </lineage>
</organism>
<dbReference type="InterPro" id="IPR000253">
    <property type="entry name" value="FHA_dom"/>
</dbReference>
<keyword evidence="5" id="KW-1185">Reference proteome</keyword>
<evidence type="ECO:0000256" key="2">
    <source>
        <dbReference type="SAM" id="MobiDB-lite"/>
    </source>
</evidence>
<evidence type="ECO:0000313" key="5">
    <source>
        <dbReference type="Proteomes" id="UP000655225"/>
    </source>
</evidence>
<feature type="region of interest" description="Disordered" evidence="2">
    <location>
        <begin position="768"/>
        <end position="793"/>
    </location>
</feature>
<feature type="domain" description="FHA" evidence="3">
    <location>
        <begin position="93"/>
        <end position="159"/>
    </location>
</feature>
<feature type="compositionally biased region" description="Polar residues" evidence="2">
    <location>
        <begin position="585"/>
        <end position="598"/>
    </location>
</feature>
<reference evidence="4 5" key="1">
    <citation type="submission" date="2020-04" db="EMBL/GenBank/DDBJ databases">
        <title>Plant Genome Project.</title>
        <authorList>
            <person name="Zhang R.-G."/>
        </authorList>
    </citation>
    <scope>NUCLEOTIDE SEQUENCE [LARGE SCALE GENOMIC DNA]</scope>
    <source>
        <strain evidence="4">YNK0</strain>
        <tissue evidence="4">Leaf</tissue>
    </source>
</reference>
<sequence>MVVEEEKAATPVAPKVIPSPKSQTSSSHPSDQDNAPLQKPLTRKEFILSVAQKLSAQPLQNSDPGVWGVLTAISTNARKRSQGINILLTDDEHCIGRVAADTRFQIESNAVSANHCKIYRKRVATEDVESPSSFCSSVLLKDTRAFCSTNGTYLNWERLKKNSSEVKLQHGDIISFLAPPQHELAFAFVFREVNSTPLVDGAVLKRKAEEFGSESKRLKGIGIGAPEGPISLDDFRSLQRSNTELRKQLESQVLTIDTLRNENRVVVDRHENEMKELKESESQSYLDQIKELQHLLEVKQKELVEVNRISAERQHAMEDLNERLSACMQSRLDADEIMDSQKASISELEARLDEERDQRREEREKAVADLKLALQRAQSEAQEELKRQSDAALRREREQKEVINKLQESEKERCLLVETLRSKLEDTREKLVISDNKVRQLEAQVREEQLASSNGRKKVEELEHNMKRLRKILESEKAAREEAWAKVSTLELEINAAVRDLACERQRLKGARERIMLRETQLRAFYSTTEEISGLFTKQQEQLKAMQRTLEDEENYENTSVDIDLNEPIVNINETVAREKETAGDRSNSNVKEGSSASVPRVDRIQVETTSDDASVTEKHDCDIRSQEEGHCIQEAECSSAEHSVKGGFGSDIDGVGTAPLLEVDPTETERVHETESPAIDINFGEQNIDLNKCCTLAGDTMQLDDEAQVQDNGEQFQRVYGDSAHCSQSNNPLEILKVMQDTEAGDTIRTADLLTSEVAGSWALSTAPSVHGENESPRSRADCDNNRSGGEGAAALHCSISQAAESQTPPSFAAAATKLSQERQALNEMIEIVAPDFKEQFGSSKGGVCDGGREIQGSTSDSDTEEGSNQDSDGNGADTDGESLSDADTKEGSDQDDEDNDVMDGCDDATQECP</sequence>
<evidence type="ECO:0000256" key="1">
    <source>
        <dbReference type="SAM" id="Coils"/>
    </source>
</evidence>